<keyword evidence="1" id="KW-0812">Transmembrane</keyword>
<keyword evidence="1" id="KW-0472">Membrane</keyword>
<proteinExistence type="predicted"/>
<evidence type="ECO:0000256" key="1">
    <source>
        <dbReference type="SAM" id="Phobius"/>
    </source>
</evidence>
<protein>
    <submittedName>
        <fullName evidence="2">Uncharacterized protein</fullName>
    </submittedName>
</protein>
<dbReference type="EMBL" id="JAATIQ010000407">
    <property type="protein sequence ID" value="KAF4357348.1"/>
    <property type="molecule type" value="Genomic_DNA"/>
</dbReference>
<evidence type="ECO:0000313" key="3">
    <source>
        <dbReference type="Proteomes" id="UP000583929"/>
    </source>
</evidence>
<reference evidence="2 3" key="1">
    <citation type="journal article" date="2020" name="bioRxiv">
        <title>Sequence and annotation of 42 cannabis genomes reveals extensive copy number variation in cannabinoid synthesis and pathogen resistance genes.</title>
        <authorList>
            <person name="Mckernan K.J."/>
            <person name="Helbert Y."/>
            <person name="Kane L.T."/>
            <person name="Ebling H."/>
            <person name="Zhang L."/>
            <person name="Liu B."/>
            <person name="Eaton Z."/>
            <person name="Mclaughlin S."/>
            <person name="Kingan S."/>
            <person name="Baybayan P."/>
            <person name="Concepcion G."/>
            <person name="Jordan M."/>
            <person name="Riva A."/>
            <person name="Barbazuk W."/>
            <person name="Harkins T."/>
        </authorList>
    </citation>
    <scope>NUCLEOTIDE SEQUENCE [LARGE SCALE GENOMIC DNA]</scope>
    <source>
        <strain evidence="3">cv. Jamaican Lion 4</strain>
        <tissue evidence="2">Leaf</tissue>
    </source>
</reference>
<dbReference type="Proteomes" id="UP000583929">
    <property type="component" value="Unassembled WGS sequence"/>
</dbReference>
<feature type="transmembrane region" description="Helical" evidence="1">
    <location>
        <begin position="118"/>
        <end position="141"/>
    </location>
</feature>
<gene>
    <name evidence="2" type="ORF">G4B88_002176</name>
</gene>
<accession>A0A7J6EFW2</accession>
<dbReference type="PANTHER" id="PTHR33132">
    <property type="entry name" value="OSJNBB0118P14.9 PROTEIN"/>
    <property type="match status" value="1"/>
</dbReference>
<comment type="caution">
    <text evidence="2">The sequence shown here is derived from an EMBL/GenBank/DDBJ whole genome shotgun (WGS) entry which is preliminary data.</text>
</comment>
<keyword evidence="3" id="KW-1185">Reference proteome</keyword>
<keyword evidence="1" id="KW-1133">Transmembrane helix</keyword>
<sequence length="147" mass="16345">MCYSGVALVNNLRDLTVQRRWHALQATMVGVASAEAAEVAGEGSSGPRVKQYCLCSPTQHPGSFRCRQHQAEYSWADALRILLVSGVFFSSSLAVKYKYRKLRLIIHLNNLSCEFERGFKFVTSSLVSVMIIILNCIENIVMADAVD</sequence>
<dbReference type="PANTHER" id="PTHR33132:SF135">
    <property type="entry name" value="OS02G0799700 PROTEIN"/>
    <property type="match status" value="1"/>
</dbReference>
<dbReference type="AlphaFoldDB" id="A0A7J6EFW2"/>
<evidence type="ECO:0000313" key="2">
    <source>
        <dbReference type="EMBL" id="KAF4357348.1"/>
    </source>
</evidence>
<name>A0A7J6EFW2_CANSA</name>
<organism evidence="2 3">
    <name type="scientific">Cannabis sativa</name>
    <name type="common">Hemp</name>
    <name type="synonym">Marijuana</name>
    <dbReference type="NCBI Taxonomy" id="3483"/>
    <lineage>
        <taxon>Eukaryota</taxon>
        <taxon>Viridiplantae</taxon>
        <taxon>Streptophyta</taxon>
        <taxon>Embryophyta</taxon>
        <taxon>Tracheophyta</taxon>
        <taxon>Spermatophyta</taxon>
        <taxon>Magnoliopsida</taxon>
        <taxon>eudicotyledons</taxon>
        <taxon>Gunneridae</taxon>
        <taxon>Pentapetalae</taxon>
        <taxon>rosids</taxon>
        <taxon>fabids</taxon>
        <taxon>Rosales</taxon>
        <taxon>Cannabaceae</taxon>
        <taxon>Cannabis</taxon>
    </lineage>
</organism>
<feature type="transmembrane region" description="Helical" evidence="1">
    <location>
        <begin position="78"/>
        <end position="97"/>
    </location>
</feature>